<dbReference type="AlphaFoldDB" id="A0A923IYI8"/>
<dbReference type="Proteomes" id="UP000617426">
    <property type="component" value="Unassembled WGS sequence"/>
</dbReference>
<keyword evidence="2" id="KW-1185">Reference proteome</keyword>
<dbReference type="PROSITE" id="PS51257">
    <property type="entry name" value="PROKAR_LIPOPROTEIN"/>
    <property type="match status" value="1"/>
</dbReference>
<evidence type="ECO:0000313" key="2">
    <source>
        <dbReference type="Proteomes" id="UP000617426"/>
    </source>
</evidence>
<protein>
    <recommendedName>
        <fullName evidence="3">Lipoprotein</fullName>
    </recommendedName>
</protein>
<proteinExistence type="predicted"/>
<comment type="caution">
    <text evidence="1">The sequence shown here is derived from an EMBL/GenBank/DDBJ whole genome shotgun (WGS) entry which is preliminary data.</text>
</comment>
<evidence type="ECO:0000313" key="1">
    <source>
        <dbReference type="EMBL" id="MBB6334386.1"/>
    </source>
</evidence>
<accession>A0A923IYI8</accession>
<dbReference type="EMBL" id="JACHMK010000001">
    <property type="protein sequence ID" value="MBB6334386.1"/>
    <property type="molecule type" value="Genomic_DNA"/>
</dbReference>
<sequence>MRAGKGGAAIAAVTPLLLTLAGCTSSSQTGALEGPGYSDAFADIRETTESDFLREVLDDDLITEAELAEARKRFITCVNESGRLSAASLDDGGWEFSGPAMNTEEYRTITHACEEVAGAGTLTMYAQMMRDNPTNIDPYSLMALCLVKKGAVDPSYSGDQYGRDLERYFTLPESERQGDPERMIAFHDEEAGAAAYRECESLTAVQIQALPG</sequence>
<gene>
    <name evidence="1" type="ORF">HD592_000951</name>
</gene>
<reference evidence="1" key="1">
    <citation type="submission" date="2020-08" db="EMBL/GenBank/DDBJ databases">
        <title>Sequencing the genomes of 1000 actinobacteria strains.</title>
        <authorList>
            <person name="Klenk H.-P."/>
        </authorList>
    </citation>
    <scope>NUCLEOTIDE SEQUENCE</scope>
    <source>
        <strain evidence="1">DSM 10695</strain>
    </source>
</reference>
<name>A0A923IYI8_9ACTO</name>
<evidence type="ECO:0008006" key="3">
    <source>
        <dbReference type="Google" id="ProtNLM"/>
    </source>
</evidence>
<organism evidence="1 2">
    <name type="scientific">Schaalia hyovaginalis</name>
    <dbReference type="NCBI Taxonomy" id="29316"/>
    <lineage>
        <taxon>Bacteria</taxon>
        <taxon>Bacillati</taxon>
        <taxon>Actinomycetota</taxon>
        <taxon>Actinomycetes</taxon>
        <taxon>Actinomycetales</taxon>
        <taxon>Actinomycetaceae</taxon>
        <taxon>Schaalia</taxon>
    </lineage>
</organism>
<dbReference type="RefSeq" id="WP_184452309.1">
    <property type="nucleotide sequence ID" value="NZ_JACHMK010000001.1"/>
</dbReference>